<dbReference type="EMBL" id="VITR01000033">
    <property type="protein sequence ID" value="TWB33279.1"/>
    <property type="molecule type" value="Genomic_DNA"/>
</dbReference>
<feature type="non-terminal residue" evidence="2">
    <location>
        <position position="31"/>
    </location>
</feature>
<sequence>MRYRQVDQDFLSASELWHEGLSGLSDGVNGD</sequence>
<proteinExistence type="predicted"/>
<dbReference type="Proteomes" id="UP000315751">
    <property type="component" value="Unassembled WGS sequence"/>
</dbReference>
<gene>
    <name evidence="2" type="ORF">FBZ90_13220</name>
    <name evidence="1" type="ORF">FBZ90_1331</name>
</gene>
<evidence type="ECO:0000313" key="3">
    <source>
        <dbReference type="Proteomes" id="UP000315751"/>
    </source>
</evidence>
<evidence type="ECO:0000313" key="1">
    <source>
        <dbReference type="EMBL" id="TWB33279.1"/>
    </source>
</evidence>
<name>A0A560GHS2_9PROT</name>
<evidence type="ECO:0000313" key="2">
    <source>
        <dbReference type="EMBL" id="TWB33436.1"/>
    </source>
</evidence>
<protein>
    <submittedName>
        <fullName evidence="2">Uncharacterized protein</fullName>
    </submittedName>
</protein>
<accession>A0A560GHS2</accession>
<comment type="caution">
    <text evidence="2">The sequence shown here is derived from an EMBL/GenBank/DDBJ whole genome shotgun (WGS) entry which is preliminary data.</text>
</comment>
<dbReference type="EMBL" id="VITR01000032">
    <property type="protein sequence ID" value="TWB33436.1"/>
    <property type="molecule type" value="Genomic_DNA"/>
</dbReference>
<dbReference type="AlphaFoldDB" id="A0A560GHS2"/>
<reference evidence="2 3" key="1">
    <citation type="submission" date="2019-06" db="EMBL/GenBank/DDBJ databases">
        <title>Genomic Encyclopedia of Type Strains, Phase IV (KMG-V): Genome sequencing to study the core and pangenomes of soil and plant-associated prokaryotes.</title>
        <authorList>
            <person name="Whitman W."/>
        </authorList>
    </citation>
    <scope>NUCLEOTIDE SEQUENCE [LARGE SCALE GENOMIC DNA]</scope>
    <source>
        <strain evidence="2 3">BR 11622</strain>
    </source>
</reference>
<organism evidence="2 3">
    <name type="scientific">Nitrospirillum amazonense</name>
    <dbReference type="NCBI Taxonomy" id="28077"/>
    <lineage>
        <taxon>Bacteria</taxon>
        <taxon>Pseudomonadati</taxon>
        <taxon>Pseudomonadota</taxon>
        <taxon>Alphaproteobacteria</taxon>
        <taxon>Rhodospirillales</taxon>
        <taxon>Azospirillaceae</taxon>
        <taxon>Nitrospirillum</taxon>
    </lineage>
</organism>
<keyword evidence="3" id="KW-1185">Reference proteome</keyword>